<feature type="transmembrane region" description="Helical" evidence="8">
    <location>
        <begin position="333"/>
        <end position="352"/>
    </location>
</feature>
<keyword evidence="4 8" id="KW-0812">Transmembrane</keyword>
<dbReference type="InterPro" id="IPR002528">
    <property type="entry name" value="MATE_fam"/>
</dbReference>
<dbReference type="InterPro" id="IPR048279">
    <property type="entry name" value="MdtK-like"/>
</dbReference>
<feature type="transmembrane region" description="Helical" evidence="8">
    <location>
        <begin position="99"/>
        <end position="122"/>
    </location>
</feature>
<evidence type="ECO:0000256" key="7">
    <source>
        <dbReference type="SAM" id="MobiDB-lite"/>
    </source>
</evidence>
<feature type="transmembrane region" description="Helical" evidence="8">
    <location>
        <begin position="215"/>
        <end position="236"/>
    </location>
</feature>
<reference evidence="9" key="1">
    <citation type="submission" date="2020-10" db="EMBL/GenBank/DDBJ databases">
        <authorList>
            <person name="Gilroy R."/>
        </authorList>
    </citation>
    <scope>NUCLEOTIDE SEQUENCE</scope>
    <source>
        <strain evidence="9">CHK121-14286</strain>
    </source>
</reference>
<evidence type="ECO:0000256" key="2">
    <source>
        <dbReference type="ARBA" id="ARBA00022448"/>
    </source>
</evidence>
<dbReference type="GO" id="GO:0005886">
    <property type="term" value="C:plasma membrane"/>
    <property type="evidence" value="ECO:0007669"/>
    <property type="project" value="UniProtKB-SubCell"/>
</dbReference>
<dbReference type="InterPro" id="IPR051327">
    <property type="entry name" value="MATE_MepA_subfamily"/>
</dbReference>
<keyword evidence="3" id="KW-1003">Cell membrane</keyword>
<feature type="region of interest" description="Disordered" evidence="7">
    <location>
        <begin position="1"/>
        <end position="36"/>
    </location>
</feature>
<evidence type="ECO:0000256" key="8">
    <source>
        <dbReference type="SAM" id="Phobius"/>
    </source>
</evidence>
<evidence type="ECO:0000256" key="5">
    <source>
        <dbReference type="ARBA" id="ARBA00022989"/>
    </source>
</evidence>
<dbReference type="AlphaFoldDB" id="A0A9D1J7X6"/>
<feature type="compositionally biased region" description="Basic and acidic residues" evidence="7">
    <location>
        <begin position="1"/>
        <end position="14"/>
    </location>
</feature>
<gene>
    <name evidence="9" type="ORF">IAC95_04375</name>
</gene>
<dbReference type="EMBL" id="DVHL01000036">
    <property type="protein sequence ID" value="HIR66094.1"/>
    <property type="molecule type" value="Genomic_DNA"/>
</dbReference>
<dbReference type="Proteomes" id="UP000824200">
    <property type="component" value="Unassembled WGS sequence"/>
</dbReference>
<comment type="subcellular location">
    <subcellularLocation>
        <location evidence="1">Cell membrane</location>
        <topology evidence="1">Multi-pass membrane protein</topology>
    </subcellularLocation>
</comment>
<dbReference type="GO" id="GO:0042910">
    <property type="term" value="F:xenobiotic transmembrane transporter activity"/>
    <property type="evidence" value="ECO:0007669"/>
    <property type="project" value="InterPro"/>
</dbReference>
<organism evidence="9 10">
    <name type="scientific">Candidatus Fimimonas gallinarum</name>
    <dbReference type="NCBI Taxonomy" id="2840821"/>
    <lineage>
        <taxon>Bacteria</taxon>
        <taxon>Pseudomonadati</taxon>
        <taxon>Myxococcota</taxon>
        <taxon>Myxococcia</taxon>
        <taxon>Myxococcales</taxon>
        <taxon>Cystobacterineae</taxon>
        <taxon>Myxococcaceae</taxon>
        <taxon>Myxococcaceae incertae sedis</taxon>
        <taxon>Candidatus Fimimonas</taxon>
    </lineage>
</organism>
<evidence type="ECO:0000256" key="1">
    <source>
        <dbReference type="ARBA" id="ARBA00004651"/>
    </source>
</evidence>
<dbReference type="PANTHER" id="PTHR43823">
    <property type="entry name" value="SPORULATION PROTEIN YKVU"/>
    <property type="match status" value="1"/>
</dbReference>
<evidence type="ECO:0000256" key="3">
    <source>
        <dbReference type="ARBA" id="ARBA00022475"/>
    </source>
</evidence>
<dbReference type="Pfam" id="PF01554">
    <property type="entry name" value="MatE"/>
    <property type="match status" value="2"/>
</dbReference>
<evidence type="ECO:0000313" key="9">
    <source>
        <dbReference type="EMBL" id="HIR66094.1"/>
    </source>
</evidence>
<feature type="transmembrane region" description="Helical" evidence="8">
    <location>
        <begin position="184"/>
        <end position="203"/>
    </location>
</feature>
<protein>
    <submittedName>
        <fullName evidence="9">Polysaccharide biosynthesis C-terminal domain-containing protein</fullName>
    </submittedName>
</protein>
<feature type="transmembrane region" description="Helical" evidence="8">
    <location>
        <begin position="364"/>
        <end position="384"/>
    </location>
</feature>
<feature type="transmembrane region" description="Helical" evidence="8">
    <location>
        <begin position="142"/>
        <end position="164"/>
    </location>
</feature>
<evidence type="ECO:0000256" key="6">
    <source>
        <dbReference type="ARBA" id="ARBA00023136"/>
    </source>
</evidence>
<dbReference type="GO" id="GO:0015297">
    <property type="term" value="F:antiporter activity"/>
    <property type="evidence" value="ECO:0007669"/>
    <property type="project" value="InterPro"/>
</dbReference>
<feature type="transmembrane region" description="Helical" evidence="8">
    <location>
        <begin position="420"/>
        <end position="439"/>
    </location>
</feature>
<reference evidence="9" key="2">
    <citation type="journal article" date="2021" name="PeerJ">
        <title>Extensive microbial diversity within the chicken gut microbiome revealed by metagenomics and culture.</title>
        <authorList>
            <person name="Gilroy R."/>
            <person name="Ravi A."/>
            <person name="Getino M."/>
            <person name="Pursley I."/>
            <person name="Horton D.L."/>
            <person name="Alikhan N.F."/>
            <person name="Baker D."/>
            <person name="Gharbi K."/>
            <person name="Hall N."/>
            <person name="Watson M."/>
            <person name="Adriaenssens E.M."/>
            <person name="Foster-Nyarko E."/>
            <person name="Jarju S."/>
            <person name="Secka A."/>
            <person name="Antonio M."/>
            <person name="Oren A."/>
            <person name="Chaudhuri R.R."/>
            <person name="La Ragione R."/>
            <person name="Hildebrand F."/>
            <person name="Pallen M.J."/>
        </authorList>
    </citation>
    <scope>NUCLEOTIDE SEQUENCE</scope>
    <source>
        <strain evidence="9">CHK121-14286</strain>
    </source>
</reference>
<keyword evidence="6 8" id="KW-0472">Membrane</keyword>
<feature type="transmembrane region" description="Helical" evidence="8">
    <location>
        <begin position="287"/>
        <end position="313"/>
    </location>
</feature>
<name>A0A9D1J7X6_9BACT</name>
<evidence type="ECO:0000256" key="4">
    <source>
        <dbReference type="ARBA" id="ARBA00022692"/>
    </source>
</evidence>
<accession>A0A9D1J7X6</accession>
<evidence type="ECO:0000313" key="10">
    <source>
        <dbReference type="Proteomes" id="UP000824200"/>
    </source>
</evidence>
<proteinExistence type="predicted"/>
<feature type="transmembrane region" description="Helical" evidence="8">
    <location>
        <begin position="242"/>
        <end position="266"/>
    </location>
</feature>
<dbReference type="PIRSF" id="PIRSF006603">
    <property type="entry name" value="DinF"/>
    <property type="match status" value="1"/>
</dbReference>
<feature type="transmembrane region" description="Helical" evidence="8">
    <location>
        <begin position="451"/>
        <end position="472"/>
    </location>
</feature>
<sequence>MKINKNGKDTEKQSAEPVAEQQRELQPVGEEQVALQSDKMRNKPIGKLLLEMSLPAIFSMLVQSLYNIVDSLFLTNITYVEEGYKGLNIGKDSFNAVSIVMPMTMFVTAVAIGIGVGANAYIARKLGEGNRESANKGAKTAIVMALFAWAIMAVMAFTLSRPFVQAFVNDGNATDVNYVVEKGTMYLTIYMAASGGVTLDIVSARILQATGNMKVPMISQLIGAVTNIVLDALFIMVFKMGVFGAILATVIGQWFAASFDLAFFIFKKQDVSISLKGFRFNAHYFARIAKIGLPALVMNAMSSVVTIILNVMLRSYTNGITVLSAYFKVQSFIFMPVFGLMQGTMPILSYNYGANLRKRFNSTFKLSLSIALGVMTLGTLLFQLCPELLMSIFESKTVSQGQTWEQLQQENMLLVREGAYAFRCISISFIPAAFSILLINMLQSINCPVSSLLLSLSRQLIFLIPSAILLNMWWGQEGIWFCYPFAEILSILVYIAFVIKDYKKQFAYKEQQYSQHLLG</sequence>
<comment type="caution">
    <text evidence="9">The sequence shown here is derived from an EMBL/GenBank/DDBJ whole genome shotgun (WGS) entry which is preliminary data.</text>
</comment>
<feature type="transmembrane region" description="Helical" evidence="8">
    <location>
        <begin position="478"/>
        <end position="499"/>
    </location>
</feature>
<dbReference type="PANTHER" id="PTHR43823:SF3">
    <property type="entry name" value="MULTIDRUG EXPORT PROTEIN MEPA"/>
    <property type="match status" value="1"/>
</dbReference>
<feature type="transmembrane region" description="Helical" evidence="8">
    <location>
        <begin position="48"/>
        <end position="66"/>
    </location>
</feature>
<keyword evidence="5 8" id="KW-1133">Transmembrane helix</keyword>
<keyword evidence="2" id="KW-0813">Transport</keyword>